<evidence type="ECO:0000313" key="2">
    <source>
        <dbReference type="Proteomes" id="UP000268014"/>
    </source>
</evidence>
<name>A0A3P8CA32_HAEPC</name>
<dbReference type="AlphaFoldDB" id="A0A3P8CA32"/>
<gene>
    <name evidence="1" type="ORF">HPLM_LOCUS20628</name>
</gene>
<organism evidence="1 2">
    <name type="scientific">Haemonchus placei</name>
    <name type="common">Barber's pole worm</name>
    <dbReference type="NCBI Taxonomy" id="6290"/>
    <lineage>
        <taxon>Eukaryota</taxon>
        <taxon>Metazoa</taxon>
        <taxon>Ecdysozoa</taxon>
        <taxon>Nematoda</taxon>
        <taxon>Chromadorea</taxon>
        <taxon>Rhabditida</taxon>
        <taxon>Rhabditina</taxon>
        <taxon>Rhabditomorpha</taxon>
        <taxon>Strongyloidea</taxon>
        <taxon>Trichostrongylidae</taxon>
        <taxon>Haemonchus</taxon>
    </lineage>
</organism>
<protein>
    <submittedName>
        <fullName evidence="1">Uncharacterized protein</fullName>
    </submittedName>
</protein>
<reference evidence="1 2" key="1">
    <citation type="submission" date="2018-11" db="EMBL/GenBank/DDBJ databases">
        <authorList>
            <consortium name="Pathogen Informatics"/>
        </authorList>
    </citation>
    <scope>NUCLEOTIDE SEQUENCE [LARGE SCALE GENOMIC DNA]</scope>
    <source>
        <strain evidence="1 2">MHpl1</strain>
    </source>
</reference>
<proteinExistence type="predicted"/>
<accession>A0A3P8CA32</accession>
<evidence type="ECO:0000313" key="1">
    <source>
        <dbReference type="EMBL" id="VDO85018.1"/>
    </source>
</evidence>
<sequence>MWEDPCKNVSRRWKIHRRPYWSRNYWPIEELRCQRWNNWKRWYCGWYSGSKAV</sequence>
<dbReference type="Proteomes" id="UP000268014">
    <property type="component" value="Unassembled WGS sequence"/>
</dbReference>
<keyword evidence="2" id="KW-1185">Reference proteome</keyword>
<dbReference type="EMBL" id="UZAF01022412">
    <property type="protein sequence ID" value="VDO85018.1"/>
    <property type="molecule type" value="Genomic_DNA"/>
</dbReference>